<dbReference type="Proteomes" id="UP000033187">
    <property type="component" value="Chromosome 1"/>
</dbReference>
<proteinExistence type="predicted"/>
<name>A0A0D6JC92_9HYPH</name>
<dbReference type="AlphaFoldDB" id="A0A0D6JC92"/>
<evidence type="ECO:0000313" key="1">
    <source>
        <dbReference type="EMBL" id="CPR17054.1"/>
    </source>
</evidence>
<accession>A0A0D6JC92</accession>
<dbReference type="KEGG" id="fil:BN1229_v1_1082"/>
<protein>
    <submittedName>
        <fullName evidence="1">Uncharacterized protein</fullName>
    </submittedName>
</protein>
<sequence>MRHEEGFRAIAAEVFEIPSNDFGTGGLQPRDRNVGFELTTFGRETGRPRSAFMSTRELFQFRTSFDAGPNRSRLFSTERTEPGNAGMKSVHVDARKHIGELARGPIVDVADEPQRDVHVVGIDPASAGKRLLHIGEIVAKIFREFDTGKKTRHGCNPPLSYDNFYVVVFT</sequence>
<dbReference type="EMBL" id="LN829119">
    <property type="protein sequence ID" value="CPR17054.1"/>
    <property type="molecule type" value="Genomic_DNA"/>
</dbReference>
<evidence type="ECO:0000313" key="2">
    <source>
        <dbReference type="Proteomes" id="UP000033187"/>
    </source>
</evidence>
<organism evidence="1 2">
    <name type="scientific">Candidatus Filomicrobium marinum</name>
    <dbReference type="NCBI Taxonomy" id="1608628"/>
    <lineage>
        <taxon>Bacteria</taxon>
        <taxon>Pseudomonadati</taxon>
        <taxon>Pseudomonadota</taxon>
        <taxon>Alphaproteobacteria</taxon>
        <taxon>Hyphomicrobiales</taxon>
        <taxon>Hyphomicrobiaceae</taxon>
        <taxon>Filomicrobium</taxon>
    </lineage>
</organism>
<gene>
    <name evidence="1" type="ORF">YBN1229_v1_1083</name>
</gene>
<reference evidence="2" key="1">
    <citation type="submission" date="2015-02" db="EMBL/GenBank/DDBJ databases">
        <authorList>
            <person name="Chooi Y.-H."/>
        </authorList>
    </citation>
    <scope>NUCLEOTIDE SEQUENCE [LARGE SCALE GENOMIC DNA]</scope>
    <source>
        <strain evidence="2">strain Y</strain>
    </source>
</reference>
<keyword evidence="2" id="KW-1185">Reference proteome</keyword>
<dbReference type="KEGG" id="fiy:BN1229_v1_1083"/>